<evidence type="ECO:0000256" key="1">
    <source>
        <dbReference type="SAM" id="MobiDB-lite"/>
    </source>
</evidence>
<protein>
    <submittedName>
        <fullName evidence="2">Uncharacterized protein</fullName>
    </submittedName>
</protein>
<proteinExistence type="predicted"/>
<reference evidence="2" key="1">
    <citation type="journal article" date="2015" name="Nature">
        <title>Complex archaea that bridge the gap between prokaryotes and eukaryotes.</title>
        <authorList>
            <person name="Spang A."/>
            <person name="Saw J.H."/>
            <person name="Jorgensen S.L."/>
            <person name="Zaremba-Niedzwiedzka K."/>
            <person name="Martijn J."/>
            <person name="Lind A.E."/>
            <person name="van Eijk R."/>
            <person name="Schleper C."/>
            <person name="Guy L."/>
            <person name="Ettema T.J."/>
        </authorList>
    </citation>
    <scope>NUCLEOTIDE SEQUENCE</scope>
</reference>
<dbReference type="AlphaFoldDB" id="A0A0F9QJY4"/>
<gene>
    <name evidence="2" type="ORF">LCGC14_1085280</name>
</gene>
<accession>A0A0F9QJY4</accession>
<organism evidence="2">
    <name type="scientific">marine sediment metagenome</name>
    <dbReference type="NCBI Taxonomy" id="412755"/>
    <lineage>
        <taxon>unclassified sequences</taxon>
        <taxon>metagenomes</taxon>
        <taxon>ecological metagenomes</taxon>
    </lineage>
</organism>
<name>A0A0F9QJY4_9ZZZZ</name>
<feature type="region of interest" description="Disordered" evidence="1">
    <location>
        <begin position="34"/>
        <end position="53"/>
    </location>
</feature>
<dbReference type="EMBL" id="LAZR01004778">
    <property type="protein sequence ID" value="KKN05648.1"/>
    <property type="molecule type" value="Genomic_DNA"/>
</dbReference>
<comment type="caution">
    <text evidence="2">The sequence shown here is derived from an EMBL/GenBank/DDBJ whole genome shotgun (WGS) entry which is preliminary data.</text>
</comment>
<evidence type="ECO:0000313" key="2">
    <source>
        <dbReference type="EMBL" id="KKN05648.1"/>
    </source>
</evidence>
<sequence>MAEPSQNNINLYKHYLEIAPKKARQAKVLLKMFPSLGEEDEENKEQAEGLTTR</sequence>